<evidence type="ECO:0000256" key="1">
    <source>
        <dbReference type="ARBA" id="ARBA00023015"/>
    </source>
</evidence>
<evidence type="ECO:0000256" key="3">
    <source>
        <dbReference type="ARBA" id="ARBA00023163"/>
    </source>
</evidence>
<dbReference type="InterPro" id="IPR036388">
    <property type="entry name" value="WH-like_DNA-bd_sf"/>
</dbReference>
<dbReference type="PROSITE" id="PS52050">
    <property type="entry name" value="WYL"/>
    <property type="match status" value="1"/>
</dbReference>
<dbReference type="InterPro" id="IPR028349">
    <property type="entry name" value="PafC-like"/>
</dbReference>
<evidence type="ECO:0000259" key="4">
    <source>
        <dbReference type="PROSITE" id="PS51000"/>
    </source>
</evidence>
<keyword evidence="1" id="KW-0805">Transcription regulation</keyword>
<sequence length="335" mass="36451">MLETSARLLRLLSLLQTRPEWSGPELAERLDVSVRTVRRDVDKLRGLDYPVEVDLGPTGGYRLGAGAALPPLLLDDEEAVAVAVTLQTAAGSGGVGVAGLGETAVRALVKLERILPDRLRRRVAAVPVSTVAPIRALPSVDPKDLVAVGAACRDRRVLELDYTAFDGTETRRRVEPHHLVSWGRRWYLLAYDLGRDDWRTLRLDRTRPRVSPDGLATGPRFVPRDVPGGDPAAYVASKVADVRPFRCRARVLAGIDEVRRRIWTDQVRLTDLGDGTTRVQLSSDAASSAAFLLVAMELDLEVEEPPELTAALRSLGERCLRAANSSNPGVAPARG</sequence>
<keyword evidence="3" id="KW-0804">Transcription</keyword>
<evidence type="ECO:0000256" key="2">
    <source>
        <dbReference type="ARBA" id="ARBA00023125"/>
    </source>
</evidence>
<evidence type="ECO:0000313" key="5">
    <source>
        <dbReference type="EMBL" id="MFC5064299.1"/>
    </source>
</evidence>
<reference evidence="6" key="1">
    <citation type="journal article" date="2019" name="Int. J. Syst. Evol. Microbiol.">
        <title>The Global Catalogue of Microorganisms (GCM) 10K type strain sequencing project: providing services to taxonomists for standard genome sequencing and annotation.</title>
        <authorList>
            <consortium name="The Broad Institute Genomics Platform"/>
            <consortium name="The Broad Institute Genome Sequencing Center for Infectious Disease"/>
            <person name="Wu L."/>
            <person name="Ma J."/>
        </authorList>
    </citation>
    <scope>NUCLEOTIDE SEQUENCE [LARGE SCALE GENOMIC DNA]</scope>
    <source>
        <strain evidence="6">CGMCC 4.7093</strain>
    </source>
</reference>
<dbReference type="Gene3D" id="1.10.10.10">
    <property type="entry name" value="Winged helix-like DNA-binding domain superfamily/Winged helix DNA-binding domain"/>
    <property type="match status" value="1"/>
</dbReference>
<gene>
    <name evidence="5" type="ORF">ACFPBZ_18895</name>
</gene>
<feature type="domain" description="HTH deoR-type" evidence="4">
    <location>
        <begin position="4"/>
        <end position="70"/>
    </location>
</feature>
<dbReference type="Pfam" id="PF13280">
    <property type="entry name" value="WYL"/>
    <property type="match status" value="1"/>
</dbReference>
<dbReference type="InterPro" id="IPR013196">
    <property type="entry name" value="HTH_11"/>
</dbReference>
<accession>A0ABV9YQ97</accession>
<protein>
    <submittedName>
        <fullName evidence="5">Helix-turn-helix transcriptional regulator</fullName>
    </submittedName>
</protein>
<dbReference type="PIRSF" id="PIRSF016838">
    <property type="entry name" value="PafC"/>
    <property type="match status" value="1"/>
</dbReference>
<dbReference type="PROSITE" id="PS00894">
    <property type="entry name" value="HTH_DEOR_1"/>
    <property type="match status" value="1"/>
</dbReference>
<dbReference type="PANTHER" id="PTHR34580:SF3">
    <property type="entry name" value="PROTEIN PAFB"/>
    <property type="match status" value="1"/>
</dbReference>
<dbReference type="InterPro" id="IPR026881">
    <property type="entry name" value="WYL_dom"/>
</dbReference>
<keyword evidence="2" id="KW-0238">DNA-binding</keyword>
<dbReference type="SUPFAM" id="SSF46785">
    <property type="entry name" value="Winged helix' DNA-binding domain"/>
    <property type="match status" value="1"/>
</dbReference>
<dbReference type="PANTHER" id="PTHR34580">
    <property type="match status" value="1"/>
</dbReference>
<dbReference type="PROSITE" id="PS51000">
    <property type="entry name" value="HTH_DEOR_2"/>
    <property type="match status" value="1"/>
</dbReference>
<dbReference type="InterPro" id="IPR001034">
    <property type="entry name" value="DeoR_HTH"/>
</dbReference>
<organism evidence="5 6">
    <name type="scientific">Actinomycetospora atypica</name>
    <dbReference type="NCBI Taxonomy" id="1290095"/>
    <lineage>
        <taxon>Bacteria</taxon>
        <taxon>Bacillati</taxon>
        <taxon>Actinomycetota</taxon>
        <taxon>Actinomycetes</taxon>
        <taxon>Pseudonocardiales</taxon>
        <taxon>Pseudonocardiaceae</taxon>
        <taxon>Actinomycetospora</taxon>
    </lineage>
</organism>
<dbReference type="RefSeq" id="WP_378037644.1">
    <property type="nucleotide sequence ID" value="NZ_JBHSIV010000021.1"/>
</dbReference>
<comment type="caution">
    <text evidence="5">The sequence shown here is derived from an EMBL/GenBank/DDBJ whole genome shotgun (WGS) entry which is preliminary data.</text>
</comment>
<dbReference type="InterPro" id="IPR018356">
    <property type="entry name" value="Tscrpt_reg_HTH_DeoR_CS"/>
</dbReference>
<dbReference type="EMBL" id="JBHSIV010000021">
    <property type="protein sequence ID" value="MFC5064299.1"/>
    <property type="molecule type" value="Genomic_DNA"/>
</dbReference>
<proteinExistence type="predicted"/>
<dbReference type="Proteomes" id="UP001595947">
    <property type="component" value="Unassembled WGS sequence"/>
</dbReference>
<name>A0ABV9YQ97_9PSEU</name>
<dbReference type="InterPro" id="IPR036390">
    <property type="entry name" value="WH_DNA-bd_sf"/>
</dbReference>
<dbReference type="Pfam" id="PF08279">
    <property type="entry name" value="HTH_11"/>
    <property type="match status" value="1"/>
</dbReference>
<evidence type="ECO:0000313" key="6">
    <source>
        <dbReference type="Proteomes" id="UP001595947"/>
    </source>
</evidence>
<keyword evidence="6" id="KW-1185">Reference proteome</keyword>
<dbReference type="InterPro" id="IPR051534">
    <property type="entry name" value="CBASS_pafABC_assoc_protein"/>
</dbReference>